<dbReference type="Proteomes" id="UP001291653">
    <property type="component" value="Unassembled WGS sequence"/>
</dbReference>
<evidence type="ECO:0000313" key="3">
    <source>
        <dbReference type="Proteomes" id="UP001291653"/>
    </source>
</evidence>
<sequence>MSNEVITSPGGTLLLPPAPEPNAAPPAPAPGPPDPPPVEPRTPTEGGGE</sequence>
<feature type="compositionally biased region" description="Polar residues" evidence="1">
    <location>
        <begin position="1"/>
        <end position="10"/>
    </location>
</feature>
<evidence type="ECO:0000256" key="1">
    <source>
        <dbReference type="SAM" id="MobiDB-lite"/>
    </source>
</evidence>
<reference evidence="2 3" key="1">
    <citation type="submission" date="2022-10" db="EMBL/GenBank/DDBJ databases">
        <title>Draft genome sequence of Streptomyces sp. YSPA8.</title>
        <authorList>
            <person name="Moriuchi R."/>
            <person name="Dohra H."/>
            <person name="Yamamura H."/>
            <person name="Kodani S."/>
        </authorList>
    </citation>
    <scope>NUCLEOTIDE SEQUENCE [LARGE SCALE GENOMIC DNA]</scope>
    <source>
        <strain evidence="2 3">YSPA8</strain>
    </source>
</reference>
<gene>
    <name evidence="2" type="ORF">SYYSPA8_24595</name>
</gene>
<evidence type="ECO:0000313" key="2">
    <source>
        <dbReference type="EMBL" id="GLF97538.1"/>
    </source>
</evidence>
<keyword evidence="3" id="KW-1185">Reference proteome</keyword>
<comment type="caution">
    <text evidence="2">The sequence shown here is derived from an EMBL/GenBank/DDBJ whole genome shotgun (WGS) entry which is preliminary data.</text>
</comment>
<dbReference type="RefSeq" id="WP_323449539.1">
    <property type="nucleotide sequence ID" value="NZ_BSBI01000011.1"/>
</dbReference>
<accession>A0ABQ5P502</accession>
<feature type="region of interest" description="Disordered" evidence="1">
    <location>
        <begin position="1"/>
        <end position="49"/>
    </location>
</feature>
<dbReference type="EMBL" id="BSBI01000011">
    <property type="protein sequence ID" value="GLF97538.1"/>
    <property type="molecule type" value="Genomic_DNA"/>
</dbReference>
<name>A0ABQ5P502_9ACTN</name>
<protein>
    <submittedName>
        <fullName evidence="2">Uncharacterized protein</fullName>
    </submittedName>
</protein>
<proteinExistence type="predicted"/>
<feature type="compositionally biased region" description="Pro residues" evidence="1">
    <location>
        <begin position="16"/>
        <end position="40"/>
    </location>
</feature>
<organism evidence="2 3">
    <name type="scientific">Streptomyces yaizuensis</name>
    <dbReference type="NCBI Taxonomy" id="2989713"/>
    <lineage>
        <taxon>Bacteria</taxon>
        <taxon>Bacillati</taxon>
        <taxon>Actinomycetota</taxon>
        <taxon>Actinomycetes</taxon>
        <taxon>Kitasatosporales</taxon>
        <taxon>Streptomycetaceae</taxon>
        <taxon>Streptomyces</taxon>
    </lineage>
</organism>